<dbReference type="PROSITE" id="PS50104">
    <property type="entry name" value="TIR"/>
    <property type="match status" value="1"/>
</dbReference>
<evidence type="ECO:0000259" key="1">
    <source>
        <dbReference type="PROSITE" id="PS50104"/>
    </source>
</evidence>
<evidence type="ECO:0000313" key="3">
    <source>
        <dbReference type="Proteomes" id="UP000214666"/>
    </source>
</evidence>
<accession>A0A222WVN7</accession>
<protein>
    <recommendedName>
        <fullName evidence="1">TIR domain-containing protein</fullName>
    </recommendedName>
</protein>
<dbReference type="Pfam" id="PF13676">
    <property type="entry name" value="TIR_2"/>
    <property type="match status" value="1"/>
</dbReference>
<sequence length="208" mass="23709">MNGNSGTGLRLEKNIYTENRQQILQTIEEIEGIADLTKGDIKLNNDRQVNGEIAQAKVFFSYSHKDEGMRDELEKHLIMLKRKKIISTWHDRKIDAGGVLDKEIDENLKHADIILLLVSVDFLASNYCYEIEMEEALRKHSNEEAVVIPIILRSCDWQSAPFSGLLALPLDGKHVSSWEDKDDAFLNIAKSIENVAIKINKKKSRNSF</sequence>
<reference evidence="2 3" key="1">
    <citation type="submission" date="2017-03" db="EMBL/GenBank/DDBJ databases">
        <title>Complete genome sequence of Paenibacillus Kribbensis producing bioflocculants.</title>
        <authorList>
            <person name="Lee H.-G."/>
            <person name="Oh H.-M."/>
        </authorList>
    </citation>
    <scope>NUCLEOTIDE SEQUENCE [LARGE SCALE GENOMIC DNA]</scope>
    <source>
        <strain evidence="2 3">AM49</strain>
    </source>
</reference>
<dbReference type="InterPro" id="IPR035897">
    <property type="entry name" value="Toll_tir_struct_dom_sf"/>
</dbReference>
<dbReference type="SMART" id="SM00255">
    <property type="entry name" value="TIR"/>
    <property type="match status" value="1"/>
</dbReference>
<dbReference type="AlphaFoldDB" id="A0A222WVN7"/>
<feature type="domain" description="TIR" evidence="1">
    <location>
        <begin position="54"/>
        <end position="196"/>
    </location>
</feature>
<dbReference type="SUPFAM" id="SSF52200">
    <property type="entry name" value="Toll/Interleukin receptor TIR domain"/>
    <property type="match status" value="1"/>
</dbReference>
<dbReference type="EMBL" id="CP020028">
    <property type="protein sequence ID" value="ASR49853.1"/>
    <property type="molecule type" value="Genomic_DNA"/>
</dbReference>
<dbReference type="Proteomes" id="UP000214666">
    <property type="component" value="Chromosome"/>
</dbReference>
<organism evidence="2 3">
    <name type="scientific">Paenibacillus kribbensis</name>
    <dbReference type="NCBI Taxonomy" id="172713"/>
    <lineage>
        <taxon>Bacteria</taxon>
        <taxon>Bacillati</taxon>
        <taxon>Bacillota</taxon>
        <taxon>Bacilli</taxon>
        <taxon>Bacillales</taxon>
        <taxon>Paenibacillaceae</taxon>
        <taxon>Paenibacillus</taxon>
    </lineage>
</organism>
<name>A0A222WVN7_9BACL</name>
<dbReference type="KEGG" id="pkb:B4V02_03260"/>
<dbReference type="OrthoDB" id="1426235at2"/>
<evidence type="ECO:0000313" key="2">
    <source>
        <dbReference type="EMBL" id="ASR49853.1"/>
    </source>
</evidence>
<gene>
    <name evidence="2" type="ORF">B4V02_03260</name>
</gene>
<dbReference type="InterPro" id="IPR000157">
    <property type="entry name" value="TIR_dom"/>
</dbReference>
<proteinExistence type="predicted"/>
<keyword evidence="3" id="KW-1185">Reference proteome</keyword>
<dbReference type="GO" id="GO:0007165">
    <property type="term" value="P:signal transduction"/>
    <property type="evidence" value="ECO:0007669"/>
    <property type="project" value="InterPro"/>
</dbReference>
<dbReference type="Gene3D" id="3.40.50.10140">
    <property type="entry name" value="Toll/interleukin-1 receptor homology (TIR) domain"/>
    <property type="match status" value="1"/>
</dbReference>